<evidence type="ECO:0000259" key="2">
    <source>
        <dbReference type="PROSITE" id="PS50802"/>
    </source>
</evidence>
<dbReference type="Gramene" id="TraesRN3B0101267700.1">
    <property type="protein sequence ID" value="TraesRN3B0101267700.1"/>
    <property type="gene ID" value="TraesRN3B0101267700"/>
</dbReference>
<dbReference type="EnsemblPlants" id="TraesCS3B02G509600.1">
    <property type="protein sequence ID" value="TraesCS3B02G509600.1"/>
    <property type="gene ID" value="TraesCS3B02G509600"/>
</dbReference>
<dbReference type="InterPro" id="IPR003323">
    <property type="entry name" value="OTU_dom"/>
</dbReference>
<dbReference type="Gramene" id="TraesCS3B02G509600.1">
    <property type="protein sequence ID" value="TraesCS3B02G509600.1"/>
    <property type="gene ID" value="TraesCS3B02G509600"/>
</dbReference>
<reference evidence="3" key="1">
    <citation type="submission" date="2018-08" db="EMBL/GenBank/DDBJ databases">
        <authorList>
            <person name="Rossello M."/>
        </authorList>
    </citation>
    <scope>NUCLEOTIDE SEQUENCE [LARGE SCALE GENOMIC DNA]</scope>
    <source>
        <strain evidence="3">cv. Chinese Spring</strain>
    </source>
</reference>
<organism evidence="3">
    <name type="scientific">Triticum aestivum</name>
    <name type="common">Wheat</name>
    <dbReference type="NCBI Taxonomy" id="4565"/>
    <lineage>
        <taxon>Eukaryota</taxon>
        <taxon>Viridiplantae</taxon>
        <taxon>Streptophyta</taxon>
        <taxon>Embryophyta</taxon>
        <taxon>Tracheophyta</taxon>
        <taxon>Spermatophyta</taxon>
        <taxon>Magnoliopsida</taxon>
        <taxon>Liliopsida</taxon>
        <taxon>Poales</taxon>
        <taxon>Poaceae</taxon>
        <taxon>BOP clade</taxon>
        <taxon>Pooideae</taxon>
        <taxon>Triticodae</taxon>
        <taxon>Triticeae</taxon>
        <taxon>Triticinae</taxon>
        <taxon>Triticum</taxon>
    </lineage>
</organism>
<evidence type="ECO:0000313" key="4">
    <source>
        <dbReference type="Proteomes" id="UP000019116"/>
    </source>
</evidence>
<dbReference type="PROSITE" id="PS50802">
    <property type="entry name" value="OTU"/>
    <property type="match status" value="1"/>
</dbReference>
<dbReference type="InterPro" id="IPR019400">
    <property type="entry name" value="Peptidase_C65_otubain"/>
</dbReference>
<feature type="region of interest" description="Disordered" evidence="1">
    <location>
        <begin position="1"/>
        <end position="106"/>
    </location>
</feature>
<dbReference type="AlphaFoldDB" id="A0A3B6FW35"/>
<evidence type="ECO:0000256" key="1">
    <source>
        <dbReference type="SAM" id="MobiDB-lite"/>
    </source>
</evidence>
<dbReference type="PANTHER" id="PTHR12931:SF17">
    <property type="entry name" value="OS02G0521500 PROTEIN"/>
    <property type="match status" value="1"/>
</dbReference>
<dbReference type="Proteomes" id="UP000019116">
    <property type="component" value="Chromosome 3B"/>
</dbReference>
<dbReference type="OMA" id="GDWDSNI"/>
<accession>A0A3B6FW35</accession>
<feature type="domain" description="OTU" evidence="2">
    <location>
        <begin position="196"/>
        <end position="400"/>
    </location>
</feature>
<sequence>MSQGSPAATGSGSGTAEPAHGQHGDSAAAAASPSAVAADASSSSSPPPLPPAAPLERPQEERDREQAGGSAAAAAVDREGEGLDPAAPSSPSSTGSISENGDAAASEAGPFDCRLAFQQMLQKQTAIKEAGGPLAEGAGKKKRPEDAQFFHGESPGYVHYSQHVNHQTHPITEVTKYYLVSDLATGQGVDHLDAYSEFRPVTGDGECFYRSFIFSYLEQVLDRQDTNENTVSLMLLKECLCNMQILDGPLNFPGATEGCTISYSSGMPSQFYTAFKKLIKKVKRWKRHGKWKWNSIASTSRLVVAIWICSHAKQYEPRIPGLDGRYSLKDWCFQHVTPSRQYADHVMMTALAEALEVPLRVEQLNGGPAQDIYTVPGPGVPLVSVTLLYTGNHYDVLYPRAPPTESSSQQTS</sequence>
<dbReference type="GO" id="GO:0043130">
    <property type="term" value="F:ubiquitin binding"/>
    <property type="evidence" value="ECO:0000318"/>
    <property type="project" value="GO_Central"/>
</dbReference>
<keyword evidence="4" id="KW-1185">Reference proteome</keyword>
<feature type="compositionally biased region" description="Basic and acidic residues" evidence="1">
    <location>
        <begin position="57"/>
        <end position="66"/>
    </location>
</feature>
<feature type="compositionally biased region" description="Low complexity" evidence="1">
    <location>
        <begin position="1"/>
        <end position="19"/>
    </location>
</feature>
<evidence type="ECO:0000313" key="3">
    <source>
        <dbReference type="EnsemblPlants" id="TraesCS3B02G509600.1"/>
    </source>
</evidence>
<name>A0A3B6FW35_WHEAT</name>
<proteinExistence type="predicted"/>
<dbReference type="PaxDb" id="4565-Traes_3B_015E03A1B.2"/>
<dbReference type="CDD" id="cd22749">
    <property type="entry name" value="Otubain_C65"/>
    <property type="match status" value="1"/>
</dbReference>
<dbReference type="Gramene" id="TraesCS3B03G1264200.1">
    <property type="protein sequence ID" value="TraesCS3B03G1264200.1.CDS"/>
    <property type="gene ID" value="TraesCS3B03G1264200"/>
</dbReference>
<dbReference type="SMR" id="A0A3B6FW35"/>
<dbReference type="STRING" id="4565.A0A3B6FW35"/>
<protein>
    <recommendedName>
        <fullName evidence="2">OTU domain-containing protein</fullName>
    </recommendedName>
</protein>
<dbReference type="Gene3D" id="1.20.1300.20">
    <property type="entry name" value="Peptidase C65 Otubain, subdomain 2"/>
    <property type="match status" value="1"/>
</dbReference>
<dbReference type="InterPro" id="IPR038765">
    <property type="entry name" value="Papain-like_cys_pep_sf"/>
</dbReference>
<dbReference type="Gramene" id="TraesROB_scaffold_044705_01G000200.1">
    <property type="protein sequence ID" value="TraesROB_scaffold_044705_01G000200.1"/>
    <property type="gene ID" value="TraesROB_scaffold_044705_01G000200"/>
</dbReference>
<dbReference type="OrthoDB" id="640208at2759"/>
<dbReference type="InterPro" id="IPR042467">
    <property type="entry name" value="Peptidase_C65_otubain_sub2"/>
</dbReference>
<dbReference type="SUPFAM" id="SSF54001">
    <property type="entry name" value="Cysteine proteinases"/>
    <property type="match status" value="1"/>
</dbReference>
<dbReference type="Pfam" id="PF10275">
    <property type="entry name" value="Peptidase_C65"/>
    <property type="match status" value="1"/>
</dbReference>
<feature type="compositionally biased region" description="Low complexity" evidence="1">
    <location>
        <begin position="26"/>
        <end position="44"/>
    </location>
</feature>
<dbReference type="Gramene" id="TraesWEE_scaffold_041240_01G000100.1">
    <property type="protein sequence ID" value="TraesWEE_scaffold_041240_01G000100.1"/>
    <property type="gene ID" value="TraesWEE_scaffold_041240_01G000100"/>
</dbReference>
<reference evidence="3" key="2">
    <citation type="submission" date="2018-10" db="UniProtKB">
        <authorList>
            <consortium name="EnsemblPlants"/>
        </authorList>
    </citation>
    <scope>IDENTIFICATION</scope>
</reference>
<dbReference type="GO" id="GO:0004843">
    <property type="term" value="F:cysteine-type deubiquitinase activity"/>
    <property type="evidence" value="ECO:0000318"/>
    <property type="project" value="GO_Central"/>
</dbReference>
<dbReference type="PANTHER" id="PTHR12931">
    <property type="entry name" value="UBIQUITIN THIOLESTERASE PROTEIN OTUB"/>
    <property type="match status" value="1"/>
</dbReference>